<gene>
    <name evidence="5" type="ORF">scyTo_0013195</name>
</gene>
<keyword evidence="6" id="KW-1185">Reference proteome</keyword>
<dbReference type="InterPro" id="IPR050966">
    <property type="entry name" value="Glutamyl_endopeptidase"/>
</dbReference>
<dbReference type="Gene3D" id="2.40.10.10">
    <property type="entry name" value="Trypsin-like serine proteases"/>
    <property type="match status" value="2"/>
</dbReference>
<dbReference type="AlphaFoldDB" id="A0A401NR67"/>
<evidence type="ECO:0000259" key="4">
    <source>
        <dbReference type="PROSITE" id="PS50240"/>
    </source>
</evidence>
<dbReference type="OrthoDB" id="10037376at2759"/>
<comment type="caution">
    <text evidence="5">The sequence shown here is derived from an EMBL/GenBank/DDBJ whole genome shotgun (WGS) entry which is preliminary data.</text>
</comment>
<dbReference type="InterPro" id="IPR018114">
    <property type="entry name" value="TRYPSIN_HIS"/>
</dbReference>
<dbReference type="EMBL" id="BFAA01006646">
    <property type="protein sequence ID" value="GCB63366.1"/>
    <property type="molecule type" value="Genomic_DNA"/>
</dbReference>
<dbReference type="GO" id="GO:0006508">
    <property type="term" value="P:proteolysis"/>
    <property type="evidence" value="ECO:0007669"/>
    <property type="project" value="InterPro"/>
</dbReference>
<dbReference type="OMA" id="DGRFNIQ"/>
<evidence type="ECO:0000256" key="3">
    <source>
        <dbReference type="SAM" id="SignalP"/>
    </source>
</evidence>
<proteinExistence type="inferred from homology"/>
<comment type="similarity">
    <text evidence="1">Belongs to the peptidase S1 family.</text>
</comment>
<sequence length="368" mass="42313">MNQLQVLAIVLYFAKLTATDPNTTWHRHKLPTFLPQETLKLDKPQFSAKATLELMTHCNAECLWKEAHPTLEDLKENLSYETLYTNGTRTLTVVDITDFDPSTHILNQHTPGRSRRKRQIFGMDGRFDISGKTFLLNFPFSTTVRISTGCTGVLVSDRHVLTAAHCIHDGNDYVKGAKKLKVGFLKENPKAQLTKRSKIPPKLLTRWLRVKRTQVPKGWIRSQNELSMDYDYALLELKRPHDRPHMEIAVMPTTDQVAGKRIHFSGFDSDRPGQLVYRFCPIINETPHLIYQHCDAQPGSSGSGVYAKLWLPEKRDWERKIVGIFSGHQWVDLNGMQRDYNVAVRITPLKYAQICYWIKGTYSDCRSD</sequence>
<dbReference type="PROSITE" id="PS50240">
    <property type="entry name" value="TRYPSIN_DOM"/>
    <property type="match status" value="1"/>
</dbReference>
<dbReference type="STRING" id="75743.A0A401NR67"/>
<accession>A0A401NR67</accession>
<dbReference type="Pfam" id="PF00089">
    <property type="entry name" value="Trypsin"/>
    <property type="match status" value="1"/>
</dbReference>
<feature type="chain" id="PRO_5019212423" description="Peptidase S1 domain-containing protein" evidence="3">
    <location>
        <begin position="20"/>
        <end position="368"/>
    </location>
</feature>
<organism evidence="5 6">
    <name type="scientific">Scyliorhinus torazame</name>
    <name type="common">Cloudy catshark</name>
    <name type="synonym">Catulus torazame</name>
    <dbReference type="NCBI Taxonomy" id="75743"/>
    <lineage>
        <taxon>Eukaryota</taxon>
        <taxon>Metazoa</taxon>
        <taxon>Chordata</taxon>
        <taxon>Craniata</taxon>
        <taxon>Vertebrata</taxon>
        <taxon>Chondrichthyes</taxon>
        <taxon>Elasmobranchii</taxon>
        <taxon>Galeomorphii</taxon>
        <taxon>Galeoidea</taxon>
        <taxon>Carcharhiniformes</taxon>
        <taxon>Scyliorhinidae</taxon>
        <taxon>Scyliorhinus</taxon>
    </lineage>
</organism>
<name>A0A401NR67_SCYTO</name>
<dbReference type="SMART" id="SM00020">
    <property type="entry name" value="Tryp_SPc"/>
    <property type="match status" value="1"/>
</dbReference>
<dbReference type="SUPFAM" id="SSF50494">
    <property type="entry name" value="Trypsin-like serine proteases"/>
    <property type="match status" value="1"/>
</dbReference>
<dbReference type="GO" id="GO:0004252">
    <property type="term" value="F:serine-type endopeptidase activity"/>
    <property type="evidence" value="ECO:0007669"/>
    <property type="project" value="InterPro"/>
</dbReference>
<dbReference type="PANTHER" id="PTHR15462">
    <property type="entry name" value="SERINE PROTEASE"/>
    <property type="match status" value="1"/>
</dbReference>
<reference evidence="5 6" key="1">
    <citation type="journal article" date="2018" name="Nat. Ecol. Evol.">
        <title>Shark genomes provide insights into elasmobranch evolution and the origin of vertebrates.</title>
        <authorList>
            <person name="Hara Y"/>
            <person name="Yamaguchi K"/>
            <person name="Onimaru K"/>
            <person name="Kadota M"/>
            <person name="Koyanagi M"/>
            <person name="Keeley SD"/>
            <person name="Tatsumi K"/>
            <person name="Tanaka K"/>
            <person name="Motone F"/>
            <person name="Kageyama Y"/>
            <person name="Nozu R"/>
            <person name="Adachi N"/>
            <person name="Nishimura O"/>
            <person name="Nakagawa R"/>
            <person name="Tanegashima C"/>
            <person name="Kiyatake I"/>
            <person name="Matsumoto R"/>
            <person name="Murakumo K"/>
            <person name="Nishida K"/>
            <person name="Terakita A"/>
            <person name="Kuratani S"/>
            <person name="Sato K"/>
            <person name="Hyodo S Kuraku.S."/>
        </authorList>
    </citation>
    <scope>NUCLEOTIDE SEQUENCE [LARGE SCALE GENOMIC DNA]</scope>
</reference>
<dbReference type="InterPro" id="IPR009003">
    <property type="entry name" value="Peptidase_S1_PA"/>
</dbReference>
<dbReference type="Proteomes" id="UP000288216">
    <property type="component" value="Unassembled WGS sequence"/>
</dbReference>
<evidence type="ECO:0000313" key="5">
    <source>
        <dbReference type="EMBL" id="GCB63366.1"/>
    </source>
</evidence>
<keyword evidence="2 3" id="KW-0732">Signal</keyword>
<dbReference type="InterPro" id="IPR001254">
    <property type="entry name" value="Trypsin_dom"/>
</dbReference>
<dbReference type="PROSITE" id="PS00134">
    <property type="entry name" value="TRYPSIN_HIS"/>
    <property type="match status" value="1"/>
</dbReference>
<feature type="signal peptide" evidence="3">
    <location>
        <begin position="1"/>
        <end position="19"/>
    </location>
</feature>
<dbReference type="InterPro" id="IPR043504">
    <property type="entry name" value="Peptidase_S1_PA_chymotrypsin"/>
</dbReference>
<evidence type="ECO:0000256" key="2">
    <source>
        <dbReference type="ARBA" id="ARBA00022729"/>
    </source>
</evidence>
<feature type="domain" description="Peptidase S1" evidence="4">
    <location>
        <begin position="120"/>
        <end position="363"/>
    </location>
</feature>
<evidence type="ECO:0000313" key="6">
    <source>
        <dbReference type="Proteomes" id="UP000288216"/>
    </source>
</evidence>
<protein>
    <recommendedName>
        <fullName evidence="4">Peptidase S1 domain-containing protein</fullName>
    </recommendedName>
</protein>
<evidence type="ECO:0000256" key="1">
    <source>
        <dbReference type="ARBA" id="ARBA00007664"/>
    </source>
</evidence>
<dbReference type="PANTHER" id="PTHR15462:SF9">
    <property type="entry name" value="SERINE PROTEASE"/>
    <property type="match status" value="1"/>
</dbReference>